<dbReference type="InterPro" id="IPR036866">
    <property type="entry name" value="RibonucZ/Hydroxyglut_hydro"/>
</dbReference>
<gene>
    <name evidence="3" type="ORF">SAMN06265795_115102</name>
</gene>
<dbReference type="SMART" id="SM00849">
    <property type="entry name" value="Lactamase_B"/>
    <property type="match status" value="1"/>
</dbReference>
<protein>
    <submittedName>
        <fullName evidence="3">Glyoxylase, beta-lactamase superfamily II</fullName>
    </submittedName>
</protein>
<proteinExistence type="inferred from homology"/>
<reference evidence="3 4" key="1">
    <citation type="submission" date="2017-06" db="EMBL/GenBank/DDBJ databases">
        <authorList>
            <person name="Kim H.J."/>
            <person name="Triplett B.A."/>
        </authorList>
    </citation>
    <scope>NUCLEOTIDE SEQUENCE [LARGE SCALE GENOMIC DNA]</scope>
    <source>
        <strain evidence="3 4">U15</strain>
    </source>
</reference>
<evidence type="ECO:0000313" key="3">
    <source>
        <dbReference type="EMBL" id="SNT15856.1"/>
    </source>
</evidence>
<organism evidence="3 4">
    <name type="scientific">Noviherbaspirillum humi</name>
    <dbReference type="NCBI Taxonomy" id="1688639"/>
    <lineage>
        <taxon>Bacteria</taxon>
        <taxon>Pseudomonadati</taxon>
        <taxon>Pseudomonadota</taxon>
        <taxon>Betaproteobacteria</taxon>
        <taxon>Burkholderiales</taxon>
        <taxon>Oxalobacteraceae</taxon>
        <taxon>Noviherbaspirillum</taxon>
    </lineage>
</organism>
<dbReference type="AlphaFoldDB" id="A0A239KBS8"/>
<dbReference type="PANTHER" id="PTHR42951:SF4">
    <property type="entry name" value="ACYL-COENZYME A THIOESTERASE MBLAC2"/>
    <property type="match status" value="1"/>
</dbReference>
<feature type="domain" description="Metallo-beta-lactamase" evidence="2">
    <location>
        <begin position="36"/>
        <end position="232"/>
    </location>
</feature>
<dbReference type="InterPro" id="IPR050855">
    <property type="entry name" value="NDM-1-like"/>
</dbReference>
<dbReference type="Pfam" id="PF00753">
    <property type="entry name" value="Lactamase_B"/>
    <property type="match status" value="1"/>
</dbReference>
<dbReference type="GO" id="GO:0017001">
    <property type="term" value="P:antibiotic catabolic process"/>
    <property type="evidence" value="ECO:0007669"/>
    <property type="project" value="UniProtKB-ARBA"/>
</dbReference>
<dbReference type="Gene3D" id="3.60.15.10">
    <property type="entry name" value="Ribonuclease Z/Hydroxyacylglutathione hydrolase-like"/>
    <property type="match status" value="1"/>
</dbReference>
<dbReference type="InterPro" id="IPR001279">
    <property type="entry name" value="Metallo-B-lactamas"/>
</dbReference>
<comment type="similarity">
    <text evidence="1">Belongs to the metallo-beta-lactamase superfamily. Class-B beta-lactamase family.</text>
</comment>
<name>A0A239KBS8_9BURK</name>
<evidence type="ECO:0000256" key="1">
    <source>
        <dbReference type="ARBA" id="ARBA00005250"/>
    </source>
</evidence>
<sequence length="314" mass="33876">MTKHGILGSLFAIAVHGGNAIGGELQVFTSDQAGFNTHSIWYDDGQEVTVVDTQFTPAHAESLLAEIRRQTKSPVTRVIVTHPNPDKFNALSVFHQAGAESIASVRTAAAMPGVDAYKRYFWVKIAKAFTDETYPKLEPVKTTYSGNKVITLRSGETITLFELPQPGVSSNQTVVRIDKSGDLIVGDLIHARNHAWLEGGIVDGKPVPSLAGWKSDLQELLKLGQGKAYGGRGAFLPVPKAVAQQTAYLDKADAIVGAYIRRLGDKAPELVDPAKQGAHHAAIQAEFVKAFPDYAMPDLIGYSIYGLVQQKLGN</sequence>
<dbReference type="PANTHER" id="PTHR42951">
    <property type="entry name" value="METALLO-BETA-LACTAMASE DOMAIN-CONTAINING"/>
    <property type="match status" value="1"/>
</dbReference>
<dbReference type="EMBL" id="FZOT01000015">
    <property type="protein sequence ID" value="SNT15856.1"/>
    <property type="molecule type" value="Genomic_DNA"/>
</dbReference>
<accession>A0A239KBS8</accession>
<keyword evidence="4" id="KW-1185">Reference proteome</keyword>
<dbReference type="Proteomes" id="UP000198284">
    <property type="component" value="Unassembled WGS sequence"/>
</dbReference>
<dbReference type="SUPFAM" id="SSF56281">
    <property type="entry name" value="Metallo-hydrolase/oxidoreductase"/>
    <property type="match status" value="1"/>
</dbReference>
<evidence type="ECO:0000313" key="4">
    <source>
        <dbReference type="Proteomes" id="UP000198284"/>
    </source>
</evidence>
<evidence type="ECO:0000259" key="2">
    <source>
        <dbReference type="SMART" id="SM00849"/>
    </source>
</evidence>